<evidence type="ECO:0000313" key="2">
    <source>
        <dbReference type="EMBL" id="KAJ0221553.1"/>
    </source>
</evidence>
<name>A0A9R1WCW3_LACSA</name>
<reference evidence="2 3" key="1">
    <citation type="journal article" date="2017" name="Nat. Commun.">
        <title>Genome assembly with in vitro proximity ligation data and whole-genome triplication in lettuce.</title>
        <authorList>
            <person name="Reyes-Chin-Wo S."/>
            <person name="Wang Z."/>
            <person name="Yang X."/>
            <person name="Kozik A."/>
            <person name="Arikit S."/>
            <person name="Song C."/>
            <person name="Xia L."/>
            <person name="Froenicke L."/>
            <person name="Lavelle D.O."/>
            <person name="Truco M.J."/>
            <person name="Xia R."/>
            <person name="Zhu S."/>
            <person name="Xu C."/>
            <person name="Xu H."/>
            <person name="Xu X."/>
            <person name="Cox K."/>
            <person name="Korf I."/>
            <person name="Meyers B.C."/>
            <person name="Michelmore R.W."/>
        </authorList>
    </citation>
    <scope>NUCLEOTIDE SEQUENCE [LARGE SCALE GENOMIC DNA]</scope>
    <source>
        <strain evidence="3">cv. Salinas</strain>
        <tissue evidence="2">Seedlings</tissue>
    </source>
</reference>
<feature type="compositionally biased region" description="Basic and acidic residues" evidence="1">
    <location>
        <begin position="100"/>
        <end position="121"/>
    </location>
</feature>
<dbReference type="AlphaFoldDB" id="A0A9R1WCW3"/>
<organism evidence="2 3">
    <name type="scientific">Lactuca sativa</name>
    <name type="common">Garden lettuce</name>
    <dbReference type="NCBI Taxonomy" id="4236"/>
    <lineage>
        <taxon>Eukaryota</taxon>
        <taxon>Viridiplantae</taxon>
        <taxon>Streptophyta</taxon>
        <taxon>Embryophyta</taxon>
        <taxon>Tracheophyta</taxon>
        <taxon>Spermatophyta</taxon>
        <taxon>Magnoliopsida</taxon>
        <taxon>eudicotyledons</taxon>
        <taxon>Gunneridae</taxon>
        <taxon>Pentapetalae</taxon>
        <taxon>asterids</taxon>
        <taxon>campanulids</taxon>
        <taxon>Asterales</taxon>
        <taxon>Asteraceae</taxon>
        <taxon>Cichorioideae</taxon>
        <taxon>Cichorieae</taxon>
        <taxon>Lactucinae</taxon>
        <taxon>Lactuca</taxon>
    </lineage>
</organism>
<sequence>MVLMYGMYTSLNVDYVFLRWLDLEIMFRDVPPISKILEGYRALTPSGPHPLSDEFQAILPEADKAKKGGIGSKKATQKNTSPTPTPSQSEGENSDSETDSNIRIEEDPPIRNEEDKPARTEEQEFVRIKEVEHIHNKPPVHTKASSLNHESTYLIRGLTLQIFKAMLHHLSLPFALMTLKCFLEMMKMMIWTDSLTVLCK</sequence>
<dbReference type="Proteomes" id="UP000235145">
    <property type="component" value="Unassembled WGS sequence"/>
</dbReference>
<accession>A0A9R1WCW3</accession>
<protein>
    <submittedName>
        <fullName evidence="2">Uncharacterized protein</fullName>
    </submittedName>
</protein>
<evidence type="ECO:0000256" key="1">
    <source>
        <dbReference type="SAM" id="MobiDB-lite"/>
    </source>
</evidence>
<feature type="region of interest" description="Disordered" evidence="1">
    <location>
        <begin position="64"/>
        <end position="121"/>
    </location>
</feature>
<dbReference type="EMBL" id="NBSK02000002">
    <property type="protein sequence ID" value="KAJ0221553.1"/>
    <property type="molecule type" value="Genomic_DNA"/>
</dbReference>
<comment type="caution">
    <text evidence="2">The sequence shown here is derived from an EMBL/GenBank/DDBJ whole genome shotgun (WGS) entry which is preliminary data.</text>
</comment>
<gene>
    <name evidence="2" type="ORF">LSAT_V11C200068730</name>
</gene>
<keyword evidence="3" id="KW-1185">Reference proteome</keyword>
<feature type="compositionally biased region" description="Polar residues" evidence="1">
    <location>
        <begin position="77"/>
        <end position="91"/>
    </location>
</feature>
<evidence type="ECO:0000313" key="3">
    <source>
        <dbReference type="Proteomes" id="UP000235145"/>
    </source>
</evidence>
<proteinExistence type="predicted"/>